<evidence type="ECO:0000313" key="8">
    <source>
        <dbReference type="EMBL" id="MCG2617238.1"/>
    </source>
</evidence>
<organism evidence="8 9">
    <name type="scientific">Terrimonas ginsenosidimutans</name>
    <dbReference type="NCBI Taxonomy" id="2908004"/>
    <lineage>
        <taxon>Bacteria</taxon>
        <taxon>Pseudomonadati</taxon>
        <taxon>Bacteroidota</taxon>
        <taxon>Chitinophagia</taxon>
        <taxon>Chitinophagales</taxon>
        <taxon>Chitinophagaceae</taxon>
        <taxon>Terrimonas</taxon>
    </lineage>
</organism>
<reference evidence="8" key="1">
    <citation type="submission" date="2022-01" db="EMBL/GenBank/DDBJ databases">
        <authorList>
            <person name="Jo J.-H."/>
            <person name="Im W.-T."/>
        </authorList>
    </citation>
    <scope>NUCLEOTIDE SEQUENCE</scope>
    <source>
        <strain evidence="8">NA20</strain>
    </source>
</reference>
<comment type="similarity">
    <text evidence="4">Belongs to the MsrA Met sulfoxide reductase family.</text>
</comment>
<accession>A0ABS9KY56</accession>
<dbReference type="NCBIfam" id="TIGR00401">
    <property type="entry name" value="msrA"/>
    <property type="match status" value="1"/>
</dbReference>
<dbReference type="EMBL" id="JAKLTR010000019">
    <property type="protein sequence ID" value="MCG2617238.1"/>
    <property type="molecule type" value="Genomic_DNA"/>
</dbReference>
<evidence type="ECO:0000313" key="9">
    <source>
        <dbReference type="Proteomes" id="UP001165367"/>
    </source>
</evidence>
<evidence type="ECO:0000256" key="6">
    <source>
        <dbReference type="SAM" id="SignalP"/>
    </source>
</evidence>
<dbReference type="SUPFAM" id="SSF55068">
    <property type="entry name" value="Peptide methionine sulfoxide reductase"/>
    <property type="match status" value="1"/>
</dbReference>
<gene>
    <name evidence="4 8" type="primary">msrA</name>
    <name evidence="8" type="ORF">LZZ85_23280</name>
</gene>
<comment type="caution">
    <text evidence="8">The sequence shown here is derived from an EMBL/GenBank/DDBJ whole genome shotgun (WGS) entry which is preliminary data.</text>
</comment>
<proteinExistence type="inferred from homology"/>
<protein>
    <recommendedName>
        <fullName evidence="4">Peptide methionine sulfoxide reductase MsrA</fullName>
        <shortName evidence="4">Protein-methionine-S-oxide reductase</shortName>
        <ecNumber evidence="4">1.8.4.11</ecNumber>
    </recommendedName>
    <alternativeName>
        <fullName evidence="4">Peptide-methionine (S)-S-oxide reductase</fullName>
        <shortName evidence="4">Peptide Met(O) reductase</shortName>
    </alternativeName>
</protein>
<dbReference type="HAMAP" id="MF_01401">
    <property type="entry name" value="MsrA"/>
    <property type="match status" value="1"/>
</dbReference>
<evidence type="ECO:0000256" key="5">
    <source>
        <dbReference type="SAM" id="MobiDB-lite"/>
    </source>
</evidence>
<dbReference type="Pfam" id="PF01625">
    <property type="entry name" value="PMSR"/>
    <property type="match status" value="1"/>
</dbReference>
<dbReference type="RefSeq" id="WP_237875805.1">
    <property type="nucleotide sequence ID" value="NZ_JAKLTR010000019.1"/>
</dbReference>
<dbReference type="Proteomes" id="UP001165367">
    <property type="component" value="Unassembled WGS sequence"/>
</dbReference>
<feature type="region of interest" description="Disordered" evidence="5">
    <location>
        <begin position="25"/>
        <end position="44"/>
    </location>
</feature>
<sequence>MKATLKAVLGVLVLTTTGMLSCAQQSAPSEKETTKKETGTMTTTSFSGKTDTATLANGCFWCTEAIFEQLDGVISATSGYTGGHVKNPTYKEVCTGETGHAEALQIVYDPAKISFDELLEVFWETHDPTTLNRQGNDVGTQYRSGVFYHNPEQKEKAEKYKDELNKTGAFNNPIVTEVTAFSKFYPAEDYHQQYFENNENQNPYCKIVIRPKLDKFRKVFKDKLKKD</sequence>
<feature type="chain" id="PRO_5047370844" description="Peptide methionine sulfoxide reductase MsrA" evidence="6">
    <location>
        <begin position="24"/>
        <end position="227"/>
    </location>
</feature>
<feature type="signal peptide" evidence="6">
    <location>
        <begin position="1"/>
        <end position="23"/>
    </location>
</feature>
<keyword evidence="1 4" id="KW-0560">Oxidoreductase</keyword>
<evidence type="ECO:0000259" key="7">
    <source>
        <dbReference type="Pfam" id="PF01625"/>
    </source>
</evidence>
<dbReference type="Gene3D" id="3.30.1060.10">
    <property type="entry name" value="Peptide methionine sulphoxide reductase MsrA"/>
    <property type="match status" value="1"/>
</dbReference>
<feature type="domain" description="Peptide methionine sulphoxide reductase MsrA" evidence="7">
    <location>
        <begin position="52"/>
        <end position="205"/>
    </location>
</feature>
<comment type="catalytic activity">
    <reaction evidence="3 4">
        <text>[thioredoxin]-disulfide + L-methionine + H2O = L-methionine (S)-S-oxide + [thioredoxin]-dithiol</text>
        <dbReference type="Rhea" id="RHEA:19993"/>
        <dbReference type="Rhea" id="RHEA-COMP:10698"/>
        <dbReference type="Rhea" id="RHEA-COMP:10700"/>
        <dbReference type="ChEBI" id="CHEBI:15377"/>
        <dbReference type="ChEBI" id="CHEBI:29950"/>
        <dbReference type="ChEBI" id="CHEBI:50058"/>
        <dbReference type="ChEBI" id="CHEBI:57844"/>
        <dbReference type="ChEBI" id="CHEBI:58772"/>
        <dbReference type="EC" id="1.8.4.11"/>
    </reaction>
</comment>
<dbReference type="InterPro" id="IPR002569">
    <property type="entry name" value="Met_Sox_Rdtase_MsrA_dom"/>
</dbReference>
<dbReference type="EC" id="1.8.4.11" evidence="4"/>
<evidence type="ECO:0000256" key="3">
    <source>
        <dbReference type="ARBA" id="ARBA00048782"/>
    </source>
</evidence>
<evidence type="ECO:0000256" key="2">
    <source>
        <dbReference type="ARBA" id="ARBA00047806"/>
    </source>
</evidence>
<evidence type="ECO:0000256" key="4">
    <source>
        <dbReference type="HAMAP-Rule" id="MF_01401"/>
    </source>
</evidence>
<evidence type="ECO:0000256" key="1">
    <source>
        <dbReference type="ARBA" id="ARBA00023002"/>
    </source>
</evidence>
<feature type="active site" evidence="4">
    <location>
        <position position="59"/>
    </location>
</feature>
<comment type="function">
    <text evidence="4">Has an important function as a repair enzyme for proteins that have been inactivated by oxidation. Catalyzes the reversible oxidation-reduction of methionine sulfoxide in proteins to methionine.</text>
</comment>
<dbReference type="InterPro" id="IPR036509">
    <property type="entry name" value="Met_Sox_Rdtase_MsrA_sf"/>
</dbReference>
<name>A0ABS9KY56_9BACT</name>
<dbReference type="PANTHER" id="PTHR43774">
    <property type="entry name" value="PEPTIDE METHIONINE SULFOXIDE REDUCTASE"/>
    <property type="match status" value="1"/>
</dbReference>
<keyword evidence="9" id="KW-1185">Reference proteome</keyword>
<dbReference type="PANTHER" id="PTHR43774:SF1">
    <property type="entry name" value="PEPTIDE METHIONINE SULFOXIDE REDUCTASE MSRA 2"/>
    <property type="match status" value="1"/>
</dbReference>
<feature type="compositionally biased region" description="Basic and acidic residues" evidence="5">
    <location>
        <begin position="29"/>
        <end position="38"/>
    </location>
</feature>
<dbReference type="PROSITE" id="PS51257">
    <property type="entry name" value="PROKAR_LIPOPROTEIN"/>
    <property type="match status" value="1"/>
</dbReference>
<dbReference type="GO" id="GO:0008113">
    <property type="term" value="F:peptide-methionine (S)-S-oxide reductase activity"/>
    <property type="evidence" value="ECO:0007669"/>
    <property type="project" value="UniProtKB-EC"/>
</dbReference>
<keyword evidence="6" id="KW-0732">Signal</keyword>
<comment type="catalytic activity">
    <reaction evidence="2 4">
        <text>L-methionyl-[protein] + [thioredoxin]-disulfide + H2O = L-methionyl-(S)-S-oxide-[protein] + [thioredoxin]-dithiol</text>
        <dbReference type="Rhea" id="RHEA:14217"/>
        <dbReference type="Rhea" id="RHEA-COMP:10698"/>
        <dbReference type="Rhea" id="RHEA-COMP:10700"/>
        <dbReference type="Rhea" id="RHEA-COMP:12313"/>
        <dbReference type="Rhea" id="RHEA-COMP:12315"/>
        <dbReference type="ChEBI" id="CHEBI:15377"/>
        <dbReference type="ChEBI" id="CHEBI:16044"/>
        <dbReference type="ChEBI" id="CHEBI:29950"/>
        <dbReference type="ChEBI" id="CHEBI:44120"/>
        <dbReference type="ChEBI" id="CHEBI:50058"/>
        <dbReference type="EC" id="1.8.4.11"/>
    </reaction>
</comment>